<keyword evidence="4" id="KW-0493">Microtubule</keyword>
<dbReference type="GO" id="GO:0007018">
    <property type="term" value="P:microtubule-based movement"/>
    <property type="evidence" value="ECO:0007669"/>
    <property type="project" value="InterPro"/>
</dbReference>
<keyword evidence="6" id="KW-0547">Nucleotide-binding</keyword>
<dbReference type="GO" id="GO:0045505">
    <property type="term" value="F:dynein intermediate chain binding"/>
    <property type="evidence" value="ECO:0007669"/>
    <property type="project" value="InterPro"/>
</dbReference>
<dbReference type="PANTHER" id="PTHR45703">
    <property type="entry name" value="DYNEIN HEAVY CHAIN"/>
    <property type="match status" value="1"/>
</dbReference>
<gene>
    <name evidence="12" type="ORF">PACLA_8A077235</name>
</gene>
<sequence length="845" mass="98020">EEILQAIRKEEELVNDAIEEVVDFCSGHEWVVEVHRFVRTWNNTILASWRGRPTETIEKQLAQIKAWIEEMNKFTVSFCTTNGLLMVDCNGIRDSIIPKLDAIFRQLSKMVTKDLLWMSKNFTNEVNALVEQLSHRSNDLKAFAEFMSLQKATKEKVPALQQKVDYIKSLFEMIRSSQRQLTREEELAEDTTWSSWENFLLCLQESSDYLLIKTPQILGDLEENIMSVEHQARIIGEKATKGEYLIPENNPTLILSQLRQIRQRFRSFLNKLDELLKCREVICARAFDKSKLLELLRNIDVRYELWKYYDVSGHTIRDWLQMPFRKMNVKKVTEKIGEWQLAAVNLKPALPIDDEVFESWVNKMESFMKDFPLLQLLSNDALKPRHWKALFVGMGQQYDSAWHFTIADLYSFKLGLHKELINSICSGAVKEYALELELRSLAKKWTEKDFKLAKHFARTRTPPESELNSVLSRNSSRKSARSRQNQTRLVDMYILAGNEDLKCLIEDNRVTFQLMLISPYVADLTQTVEGWMKNLEQLEEILDLWVACQRKWLYLSMVFDENIGAYEKTVLCRFEEVDRRFKEFMHSVGRDSKVLSVLAKKRGEKGYRELQGEALRSMLFSLLKEEEDLLKSVSHKMEKIREDFPRLYFLSDDEALDVLITSNDPRKLMPVVRKCFHGIQSITFSFPDEGAKPNTALDAALNAHLLQVTGFVGEFGETMALSEAIPAGMDSQTWLKALEKSMKTTLMMNFTKCLINTWSRTEDDTVVSDFVEKDTSFYLDLLDSTSFSLALLSCPWFCLVLLRSFLFSLFQPGSPRFSLFLLGSHWLYLVPLGLVSFFLVLLGAT</sequence>
<dbReference type="Pfam" id="PF08393">
    <property type="entry name" value="DHC_N2"/>
    <property type="match status" value="1"/>
</dbReference>
<evidence type="ECO:0000313" key="12">
    <source>
        <dbReference type="EMBL" id="CAB4020276.1"/>
    </source>
</evidence>
<name>A0A6S7IRD7_PARCT</name>
<evidence type="ECO:0000256" key="8">
    <source>
        <dbReference type="ARBA" id="ARBA00023017"/>
    </source>
</evidence>
<evidence type="ECO:0000256" key="7">
    <source>
        <dbReference type="ARBA" id="ARBA00022840"/>
    </source>
</evidence>
<feature type="non-terminal residue" evidence="12">
    <location>
        <position position="845"/>
    </location>
</feature>
<evidence type="ECO:0000256" key="9">
    <source>
        <dbReference type="ARBA" id="ARBA00023054"/>
    </source>
</evidence>
<reference evidence="12" key="1">
    <citation type="submission" date="2020-04" db="EMBL/GenBank/DDBJ databases">
        <authorList>
            <person name="Alioto T."/>
            <person name="Alioto T."/>
            <person name="Gomez Garrido J."/>
        </authorList>
    </citation>
    <scope>NUCLEOTIDE SEQUENCE</scope>
    <source>
        <strain evidence="12">A484AB</strain>
    </source>
</reference>
<protein>
    <submittedName>
        <fullName evidence="12">Uncharacterized protein</fullName>
    </submittedName>
</protein>
<evidence type="ECO:0000256" key="10">
    <source>
        <dbReference type="ARBA" id="ARBA00023175"/>
    </source>
</evidence>
<keyword evidence="8" id="KW-0243">Dynein</keyword>
<dbReference type="Gene3D" id="1.20.140.100">
    <property type="entry name" value="Dynein heavy chain, N-terminal domain 2"/>
    <property type="match status" value="1"/>
</dbReference>
<keyword evidence="5" id="KW-0677">Repeat</keyword>
<proteinExistence type="inferred from homology"/>
<organism evidence="12 13">
    <name type="scientific">Paramuricea clavata</name>
    <name type="common">Red gorgonian</name>
    <name type="synonym">Violescent sea-whip</name>
    <dbReference type="NCBI Taxonomy" id="317549"/>
    <lineage>
        <taxon>Eukaryota</taxon>
        <taxon>Metazoa</taxon>
        <taxon>Cnidaria</taxon>
        <taxon>Anthozoa</taxon>
        <taxon>Octocorallia</taxon>
        <taxon>Malacalcyonacea</taxon>
        <taxon>Plexauridae</taxon>
        <taxon>Paramuricea</taxon>
    </lineage>
</organism>
<evidence type="ECO:0000313" key="13">
    <source>
        <dbReference type="Proteomes" id="UP001152795"/>
    </source>
</evidence>
<dbReference type="OrthoDB" id="5986589at2759"/>
<evidence type="ECO:0000256" key="4">
    <source>
        <dbReference type="ARBA" id="ARBA00022701"/>
    </source>
</evidence>
<evidence type="ECO:0000256" key="5">
    <source>
        <dbReference type="ARBA" id="ARBA00022737"/>
    </source>
</evidence>
<dbReference type="PANTHER" id="PTHR45703:SF36">
    <property type="entry name" value="DYNEIN HEAVY CHAIN, CYTOPLASMIC"/>
    <property type="match status" value="1"/>
</dbReference>
<comment type="subcellular location">
    <subcellularLocation>
        <location evidence="1">Cytoplasm</location>
        <location evidence="1">Cytoskeleton</location>
    </subcellularLocation>
</comment>
<accession>A0A6S7IRD7</accession>
<evidence type="ECO:0000256" key="3">
    <source>
        <dbReference type="ARBA" id="ARBA00022490"/>
    </source>
</evidence>
<dbReference type="EMBL" id="CACRXK020010874">
    <property type="protein sequence ID" value="CAB4020276.1"/>
    <property type="molecule type" value="Genomic_DNA"/>
</dbReference>
<keyword evidence="7" id="KW-0067">ATP-binding</keyword>
<dbReference type="GO" id="GO:0051959">
    <property type="term" value="F:dynein light intermediate chain binding"/>
    <property type="evidence" value="ECO:0007669"/>
    <property type="project" value="InterPro"/>
</dbReference>
<dbReference type="Gene3D" id="3.20.180.20">
    <property type="entry name" value="Dynein heavy chain, N-terminal domain 2"/>
    <property type="match status" value="1"/>
</dbReference>
<dbReference type="Proteomes" id="UP001152795">
    <property type="component" value="Unassembled WGS sequence"/>
</dbReference>
<dbReference type="FunFam" id="1.10.287.2620:FF:000001">
    <property type="entry name" value="Cytoplasmic dynein heavy chain 1"/>
    <property type="match status" value="1"/>
</dbReference>
<dbReference type="InterPro" id="IPR042228">
    <property type="entry name" value="Dynein_linker_3"/>
</dbReference>
<keyword evidence="3" id="KW-0963">Cytoplasm</keyword>
<dbReference type="InterPro" id="IPR042222">
    <property type="entry name" value="Dynein_2_N"/>
</dbReference>
<comment type="caution">
    <text evidence="12">The sequence shown here is derived from an EMBL/GenBank/DDBJ whole genome shotgun (WGS) entry which is preliminary data.</text>
</comment>
<dbReference type="Gene3D" id="1.10.287.2620">
    <property type="match status" value="1"/>
</dbReference>
<comment type="similarity">
    <text evidence="2">Belongs to the dynein heavy chain family.</text>
</comment>
<evidence type="ECO:0000256" key="6">
    <source>
        <dbReference type="ARBA" id="ARBA00022741"/>
    </source>
</evidence>
<evidence type="ECO:0000256" key="2">
    <source>
        <dbReference type="ARBA" id="ARBA00008887"/>
    </source>
</evidence>
<keyword evidence="10" id="KW-0505">Motor protein</keyword>
<keyword evidence="9" id="KW-0175">Coiled coil</keyword>
<dbReference type="AlphaFoldDB" id="A0A6S7IRD7"/>
<keyword evidence="11" id="KW-0206">Cytoskeleton</keyword>
<dbReference type="InterPro" id="IPR013602">
    <property type="entry name" value="Dynein_heavy_linker"/>
</dbReference>
<dbReference type="GO" id="GO:0005524">
    <property type="term" value="F:ATP binding"/>
    <property type="evidence" value="ECO:0007669"/>
    <property type="project" value="UniProtKB-KW"/>
</dbReference>
<evidence type="ECO:0000256" key="1">
    <source>
        <dbReference type="ARBA" id="ARBA00004245"/>
    </source>
</evidence>
<dbReference type="GO" id="GO:0005874">
    <property type="term" value="C:microtubule"/>
    <property type="evidence" value="ECO:0007669"/>
    <property type="project" value="UniProtKB-KW"/>
</dbReference>
<dbReference type="GO" id="GO:0030286">
    <property type="term" value="C:dynein complex"/>
    <property type="evidence" value="ECO:0007669"/>
    <property type="project" value="UniProtKB-KW"/>
</dbReference>
<evidence type="ECO:0000256" key="11">
    <source>
        <dbReference type="ARBA" id="ARBA00023212"/>
    </source>
</evidence>
<dbReference type="InterPro" id="IPR026983">
    <property type="entry name" value="DHC"/>
</dbReference>
<keyword evidence="13" id="KW-1185">Reference proteome</keyword>